<dbReference type="CDD" id="cd06170">
    <property type="entry name" value="LuxR_C_like"/>
    <property type="match status" value="1"/>
</dbReference>
<dbReference type="PROSITE" id="PS50043">
    <property type="entry name" value="HTH_LUXR_2"/>
    <property type="match status" value="1"/>
</dbReference>
<evidence type="ECO:0000256" key="2">
    <source>
        <dbReference type="ARBA" id="ARBA00023125"/>
    </source>
</evidence>
<keyword evidence="1" id="KW-0805">Transcription regulation</keyword>
<dbReference type="InterPro" id="IPR029016">
    <property type="entry name" value="GAF-like_dom_sf"/>
</dbReference>
<dbReference type="PROSITE" id="PS00622">
    <property type="entry name" value="HTH_LUXR_1"/>
    <property type="match status" value="1"/>
</dbReference>
<dbReference type="SUPFAM" id="SSF46894">
    <property type="entry name" value="C-terminal effector domain of the bipartite response regulators"/>
    <property type="match status" value="1"/>
</dbReference>
<sequence length="287" mass="30972">MTLQEQLADDRRLVAEAVRALSRRTRFPIAFGGLIENGTARMSAFFGNHTDSLDGLAVRPERGLGGRAMIEMRPRMTGDYRTARQITHDYDGYILGEGIGTLIAAPIVVDGKPRGVLYGGAWGRWNIGGVAAAPAVRVADEVAAELSVRDETRRRLSGLQDADAGPALSPGHREELRESYAELRRIAADIDDADIRARLADVERRLAALSGIAQAPRTEPVPQIRLSPREVDVLARAALGETNAEIGALLGLREGTVKAYLSAAMAKLDASTRHAAVVRARKWGLLP</sequence>
<protein>
    <submittedName>
        <fullName evidence="5">LuxR C-terminal-related transcriptional regulator</fullName>
    </submittedName>
</protein>
<evidence type="ECO:0000256" key="3">
    <source>
        <dbReference type="ARBA" id="ARBA00023163"/>
    </source>
</evidence>
<evidence type="ECO:0000313" key="5">
    <source>
        <dbReference type="EMBL" id="GAA3658089.1"/>
    </source>
</evidence>
<dbReference type="RefSeq" id="WP_221857885.1">
    <property type="nucleotide sequence ID" value="NZ_BAAAYV010000006.1"/>
</dbReference>
<name>A0ABP7BFP1_9MICO</name>
<gene>
    <name evidence="5" type="ORF">GCM10022202_18190</name>
</gene>
<comment type="caution">
    <text evidence="5">The sequence shown here is derived from an EMBL/GenBank/DDBJ whole genome shotgun (WGS) entry which is preliminary data.</text>
</comment>
<dbReference type="Gene3D" id="3.30.450.40">
    <property type="match status" value="1"/>
</dbReference>
<proteinExistence type="predicted"/>
<reference evidence="6" key="1">
    <citation type="journal article" date="2019" name="Int. J. Syst. Evol. Microbiol.">
        <title>The Global Catalogue of Microorganisms (GCM) 10K type strain sequencing project: providing services to taxonomists for standard genome sequencing and annotation.</title>
        <authorList>
            <consortium name="The Broad Institute Genomics Platform"/>
            <consortium name="The Broad Institute Genome Sequencing Center for Infectious Disease"/>
            <person name="Wu L."/>
            <person name="Ma J."/>
        </authorList>
    </citation>
    <scope>NUCLEOTIDE SEQUENCE [LARGE SCALE GENOMIC DNA]</scope>
    <source>
        <strain evidence="6">JCM 16546</strain>
    </source>
</reference>
<dbReference type="PANTHER" id="PTHR44688:SF16">
    <property type="entry name" value="DNA-BINDING TRANSCRIPTIONAL ACTIVATOR DEVR_DOSR"/>
    <property type="match status" value="1"/>
</dbReference>
<dbReference type="InterPro" id="IPR016032">
    <property type="entry name" value="Sig_transdc_resp-reg_C-effctor"/>
</dbReference>
<keyword evidence="6" id="KW-1185">Reference proteome</keyword>
<dbReference type="InterPro" id="IPR036388">
    <property type="entry name" value="WH-like_DNA-bd_sf"/>
</dbReference>
<dbReference type="Gene3D" id="1.10.10.10">
    <property type="entry name" value="Winged helix-like DNA-binding domain superfamily/Winged helix DNA-binding domain"/>
    <property type="match status" value="1"/>
</dbReference>
<dbReference type="SMART" id="SM00421">
    <property type="entry name" value="HTH_LUXR"/>
    <property type="match status" value="1"/>
</dbReference>
<dbReference type="SUPFAM" id="SSF55781">
    <property type="entry name" value="GAF domain-like"/>
    <property type="match status" value="1"/>
</dbReference>
<evidence type="ECO:0000259" key="4">
    <source>
        <dbReference type="PROSITE" id="PS50043"/>
    </source>
</evidence>
<dbReference type="Proteomes" id="UP001410795">
    <property type="component" value="Unassembled WGS sequence"/>
</dbReference>
<keyword evidence="3" id="KW-0804">Transcription</keyword>
<accession>A0ABP7BFP1</accession>
<evidence type="ECO:0000256" key="1">
    <source>
        <dbReference type="ARBA" id="ARBA00023015"/>
    </source>
</evidence>
<evidence type="ECO:0000313" key="6">
    <source>
        <dbReference type="Proteomes" id="UP001410795"/>
    </source>
</evidence>
<dbReference type="PANTHER" id="PTHR44688">
    <property type="entry name" value="DNA-BINDING TRANSCRIPTIONAL ACTIVATOR DEVR_DOSR"/>
    <property type="match status" value="1"/>
</dbReference>
<dbReference type="EMBL" id="BAAAYV010000006">
    <property type="protein sequence ID" value="GAA3658089.1"/>
    <property type="molecule type" value="Genomic_DNA"/>
</dbReference>
<feature type="domain" description="HTH luxR-type" evidence="4">
    <location>
        <begin position="219"/>
        <end position="284"/>
    </location>
</feature>
<dbReference type="PRINTS" id="PR00038">
    <property type="entry name" value="HTHLUXR"/>
</dbReference>
<organism evidence="5 6">
    <name type="scientific">Microbacterium marinilacus</name>
    <dbReference type="NCBI Taxonomy" id="415209"/>
    <lineage>
        <taxon>Bacteria</taxon>
        <taxon>Bacillati</taxon>
        <taxon>Actinomycetota</taxon>
        <taxon>Actinomycetes</taxon>
        <taxon>Micrococcales</taxon>
        <taxon>Microbacteriaceae</taxon>
        <taxon>Microbacterium</taxon>
    </lineage>
</organism>
<dbReference type="InterPro" id="IPR000792">
    <property type="entry name" value="Tscrpt_reg_LuxR_C"/>
</dbReference>
<keyword evidence="2" id="KW-0238">DNA-binding</keyword>
<dbReference type="Pfam" id="PF00196">
    <property type="entry name" value="GerE"/>
    <property type="match status" value="1"/>
</dbReference>